<dbReference type="Proteomes" id="UP000602076">
    <property type="component" value="Unassembled WGS sequence"/>
</dbReference>
<dbReference type="InterPro" id="IPR000847">
    <property type="entry name" value="LysR_HTH_N"/>
</dbReference>
<keyword evidence="4" id="KW-0804">Transcription</keyword>
<name>A0A927HBU2_9BACI</name>
<protein>
    <submittedName>
        <fullName evidence="6">LysR family transcriptional regulator</fullName>
    </submittedName>
</protein>
<evidence type="ECO:0000256" key="1">
    <source>
        <dbReference type="ARBA" id="ARBA00009437"/>
    </source>
</evidence>
<dbReference type="InterPro" id="IPR036388">
    <property type="entry name" value="WH-like_DNA-bd_sf"/>
</dbReference>
<dbReference type="PRINTS" id="PR00039">
    <property type="entry name" value="HTHLYSR"/>
</dbReference>
<feature type="domain" description="HTH lysR-type" evidence="5">
    <location>
        <begin position="1"/>
        <end position="58"/>
    </location>
</feature>
<dbReference type="InterPro" id="IPR005119">
    <property type="entry name" value="LysR_subst-bd"/>
</dbReference>
<dbReference type="Pfam" id="PF00126">
    <property type="entry name" value="HTH_1"/>
    <property type="match status" value="1"/>
</dbReference>
<keyword evidence="3" id="KW-0238">DNA-binding</keyword>
<dbReference type="PANTHER" id="PTHR30419">
    <property type="entry name" value="HTH-TYPE TRANSCRIPTIONAL REGULATOR YBHD"/>
    <property type="match status" value="1"/>
</dbReference>
<sequence length="303" mass="34282">MNLRQLYYFRSLAKVEHYTQAAADLSITQPSLSHAISELEKELGVYLFEKQGRNVRLTKYGRSFLEYVETALDVLEKGEKKMQKLSSPTHGVIDLAFIYTLGARFIPKVIQDFSKIEANKNISFSFSQGVTKNIIQGLKDEKYDLAFCSYVENEPDIDFIPIAEQELVVIVPKDHPLADKDSIHLKETAPYPIVFFNRESGIRPTINSLFAEANIKPKIVCEVEEDSAIAGLVSVNYGIAVMPRIAALDQYDVKILSIEEPAYKRSIYLASLKNHYLAPAVCNFRDFVITFAAENQAHSKYLL</sequence>
<comment type="similarity">
    <text evidence="1">Belongs to the LysR transcriptional regulatory family.</text>
</comment>
<organism evidence="6 7">
    <name type="scientific">Peribacillus faecalis</name>
    <dbReference type="NCBI Taxonomy" id="2772559"/>
    <lineage>
        <taxon>Bacteria</taxon>
        <taxon>Bacillati</taxon>
        <taxon>Bacillota</taxon>
        <taxon>Bacilli</taxon>
        <taxon>Bacillales</taxon>
        <taxon>Bacillaceae</taxon>
        <taxon>Peribacillus</taxon>
    </lineage>
</organism>
<dbReference type="InterPro" id="IPR036390">
    <property type="entry name" value="WH_DNA-bd_sf"/>
</dbReference>
<dbReference type="AlphaFoldDB" id="A0A927HBU2"/>
<dbReference type="SUPFAM" id="SSF53850">
    <property type="entry name" value="Periplasmic binding protein-like II"/>
    <property type="match status" value="1"/>
</dbReference>
<dbReference type="PANTHER" id="PTHR30419:SF28">
    <property type="entry name" value="HTH-TYPE TRANSCRIPTIONAL REGULATOR BSDA"/>
    <property type="match status" value="1"/>
</dbReference>
<comment type="caution">
    <text evidence="6">The sequence shown here is derived from an EMBL/GenBank/DDBJ whole genome shotgun (WGS) entry which is preliminary data.</text>
</comment>
<dbReference type="GO" id="GO:0003677">
    <property type="term" value="F:DNA binding"/>
    <property type="evidence" value="ECO:0007669"/>
    <property type="project" value="UniProtKB-KW"/>
</dbReference>
<dbReference type="SUPFAM" id="SSF46785">
    <property type="entry name" value="Winged helix' DNA-binding domain"/>
    <property type="match status" value="1"/>
</dbReference>
<evidence type="ECO:0000256" key="3">
    <source>
        <dbReference type="ARBA" id="ARBA00023125"/>
    </source>
</evidence>
<dbReference type="PROSITE" id="PS50931">
    <property type="entry name" value="HTH_LYSR"/>
    <property type="match status" value="1"/>
</dbReference>
<dbReference type="GO" id="GO:0005829">
    <property type="term" value="C:cytosol"/>
    <property type="evidence" value="ECO:0007669"/>
    <property type="project" value="TreeGrafter"/>
</dbReference>
<proteinExistence type="inferred from homology"/>
<dbReference type="Pfam" id="PF03466">
    <property type="entry name" value="LysR_substrate"/>
    <property type="match status" value="1"/>
</dbReference>
<dbReference type="GO" id="GO:0003700">
    <property type="term" value="F:DNA-binding transcription factor activity"/>
    <property type="evidence" value="ECO:0007669"/>
    <property type="project" value="InterPro"/>
</dbReference>
<evidence type="ECO:0000256" key="2">
    <source>
        <dbReference type="ARBA" id="ARBA00023015"/>
    </source>
</evidence>
<evidence type="ECO:0000313" key="7">
    <source>
        <dbReference type="Proteomes" id="UP000602076"/>
    </source>
</evidence>
<reference evidence="6" key="1">
    <citation type="submission" date="2020-09" db="EMBL/GenBank/DDBJ databases">
        <title>Bacillus faecalis sp. nov., a moderately halophilic bacterium isolated from cow faeces.</title>
        <authorList>
            <person name="Jiang L."/>
            <person name="Lee J."/>
        </authorList>
    </citation>
    <scope>NUCLEOTIDE SEQUENCE</scope>
    <source>
        <strain evidence="6">AGMB 02131</strain>
    </source>
</reference>
<dbReference type="RefSeq" id="WP_190997295.1">
    <property type="nucleotide sequence ID" value="NZ_JACXSI010000010.1"/>
</dbReference>
<dbReference type="EMBL" id="JACXSI010000010">
    <property type="protein sequence ID" value="MBD3107753.1"/>
    <property type="molecule type" value="Genomic_DNA"/>
</dbReference>
<keyword evidence="2" id="KW-0805">Transcription regulation</keyword>
<gene>
    <name evidence="6" type="ORF">IEO70_05180</name>
</gene>
<dbReference type="CDD" id="cd08434">
    <property type="entry name" value="PBP2_GltC_like"/>
    <property type="match status" value="1"/>
</dbReference>
<dbReference type="Gene3D" id="1.10.10.10">
    <property type="entry name" value="Winged helix-like DNA-binding domain superfamily/Winged helix DNA-binding domain"/>
    <property type="match status" value="1"/>
</dbReference>
<keyword evidence="7" id="KW-1185">Reference proteome</keyword>
<dbReference type="InterPro" id="IPR050950">
    <property type="entry name" value="HTH-type_LysR_regulators"/>
</dbReference>
<evidence type="ECO:0000259" key="5">
    <source>
        <dbReference type="PROSITE" id="PS50931"/>
    </source>
</evidence>
<dbReference type="FunFam" id="1.10.10.10:FF:000001">
    <property type="entry name" value="LysR family transcriptional regulator"/>
    <property type="match status" value="1"/>
</dbReference>
<evidence type="ECO:0000313" key="6">
    <source>
        <dbReference type="EMBL" id="MBD3107753.1"/>
    </source>
</evidence>
<dbReference type="Gene3D" id="3.40.190.290">
    <property type="match status" value="1"/>
</dbReference>
<evidence type="ECO:0000256" key="4">
    <source>
        <dbReference type="ARBA" id="ARBA00023163"/>
    </source>
</evidence>
<accession>A0A927HBU2</accession>